<comment type="caution">
    <text evidence="1">The sequence shown here is derived from an EMBL/GenBank/DDBJ whole genome shotgun (WGS) entry which is preliminary data.</text>
</comment>
<gene>
    <name evidence="1" type="ORF">NIES46_48100</name>
</gene>
<accession>A0A5M3TDR2</accession>
<evidence type="ECO:0000313" key="1">
    <source>
        <dbReference type="EMBL" id="GCE96737.1"/>
    </source>
</evidence>
<organism evidence="1 2">
    <name type="scientific">Limnospira platensis NIES-46</name>
    <dbReference type="NCBI Taxonomy" id="1236695"/>
    <lineage>
        <taxon>Bacteria</taxon>
        <taxon>Bacillati</taxon>
        <taxon>Cyanobacteriota</taxon>
        <taxon>Cyanophyceae</taxon>
        <taxon>Oscillatoriophycideae</taxon>
        <taxon>Oscillatoriales</taxon>
        <taxon>Sirenicapillariaceae</taxon>
        <taxon>Limnospira</taxon>
    </lineage>
</organism>
<dbReference type="Proteomes" id="UP000326169">
    <property type="component" value="Unassembled WGS sequence"/>
</dbReference>
<dbReference type="EMBL" id="BIMW01000260">
    <property type="protein sequence ID" value="GCE96737.1"/>
    <property type="molecule type" value="Genomic_DNA"/>
</dbReference>
<evidence type="ECO:0000313" key="2">
    <source>
        <dbReference type="Proteomes" id="UP000326169"/>
    </source>
</evidence>
<reference evidence="1 2" key="1">
    <citation type="journal article" date="2019" name="J Genomics">
        <title>The Draft Genome of a Hydrogen-producing Cyanobacterium, Arthrospira platensis NIES-46.</title>
        <authorList>
            <person name="Suzuki S."/>
            <person name="Yamaguchi H."/>
            <person name="Kawachi M."/>
        </authorList>
    </citation>
    <scope>NUCLEOTIDE SEQUENCE [LARGE SCALE GENOMIC DNA]</scope>
    <source>
        <strain evidence="1 2">NIES-46</strain>
    </source>
</reference>
<name>A0A5M3TDR2_LIMPL</name>
<proteinExistence type="predicted"/>
<protein>
    <submittedName>
        <fullName evidence="1">Uncharacterized protein</fullName>
    </submittedName>
</protein>
<sequence>MADGVIATIAAGEQDVDIAVAIEVCCGYRTRANTGQGDIGGLGKSPTAIVEIHSADAVIATIAAGEQDVDIAVAIEVCCGYRTQVNTGQGDIGGVGKSPTAIVEIHSADAVIATIHAREQDVDIAVAIEVCCGYRTTVNTGQGDIGGVGKSPTAIVEIHSADGVIATIAAGEQDVDIAVAIEVC</sequence>
<keyword evidence="2" id="KW-1185">Reference proteome</keyword>